<dbReference type="GO" id="GO:0003677">
    <property type="term" value="F:DNA binding"/>
    <property type="evidence" value="ECO:0007669"/>
    <property type="project" value="InterPro"/>
</dbReference>
<dbReference type="HOGENOM" id="CLU_070537_1_0_10"/>
<dbReference type="STRING" id="643867.Ftrac_3508"/>
<dbReference type="GO" id="GO:0008270">
    <property type="term" value="F:zinc ion binding"/>
    <property type="evidence" value="ECO:0007669"/>
    <property type="project" value="InterPro"/>
</dbReference>
<evidence type="ECO:0000313" key="1">
    <source>
        <dbReference type="EMBL" id="ADR23478.1"/>
    </source>
</evidence>
<dbReference type="CDD" id="cd01029">
    <property type="entry name" value="TOPRIM_primases"/>
    <property type="match status" value="1"/>
</dbReference>
<dbReference type="Pfam" id="PF13155">
    <property type="entry name" value="Toprim_2"/>
    <property type="match status" value="1"/>
</dbReference>
<keyword evidence="2" id="KW-1185">Reference proteome</keyword>
<evidence type="ECO:0000313" key="2">
    <source>
        <dbReference type="Proteomes" id="UP000008720"/>
    </source>
</evidence>
<reference evidence="1 2" key="1">
    <citation type="journal article" date="2011" name="Stand. Genomic Sci.">
        <title>Complete genome sequence of Marivirga tractuosa type strain (H-43).</title>
        <authorList>
            <person name="Pagani I."/>
            <person name="Chertkov O."/>
            <person name="Lapidus A."/>
            <person name="Lucas S."/>
            <person name="Del Rio T.G."/>
            <person name="Tice H."/>
            <person name="Copeland A."/>
            <person name="Cheng J.F."/>
            <person name="Nolan M."/>
            <person name="Saunders E."/>
            <person name="Pitluck S."/>
            <person name="Held B."/>
            <person name="Goodwin L."/>
            <person name="Liolios K."/>
            <person name="Ovchinikova G."/>
            <person name="Ivanova N."/>
            <person name="Mavromatis K."/>
            <person name="Pati A."/>
            <person name="Chen A."/>
            <person name="Palaniappan K."/>
            <person name="Land M."/>
            <person name="Hauser L."/>
            <person name="Jeffries C.D."/>
            <person name="Detter J.C."/>
            <person name="Han C."/>
            <person name="Tapia R."/>
            <person name="Ngatchou-Djao O.D."/>
            <person name="Rohde M."/>
            <person name="Goker M."/>
            <person name="Spring S."/>
            <person name="Sikorski J."/>
            <person name="Woyke T."/>
            <person name="Bristow J."/>
            <person name="Eisen J.A."/>
            <person name="Markowitz V."/>
            <person name="Hugenholtz P."/>
            <person name="Klenk H.P."/>
            <person name="Kyrpides N.C."/>
        </authorList>
    </citation>
    <scope>NUCLEOTIDE SEQUENCE [LARGE SCALE GENOMIC DNA]</scope>
    <source>
        <strain evidence="2">ATCC 23168 / DSM 4126 / NBRC 15989 / NCIMB 1408 / VKM B-1430 / H-43</strain>
    </source>
</reference>
<dbReference type="Gene3D" id="3.90.580.10">
    <property type="entry name" value="Zinc finger, CHC2-type domain"/>
    <property type="match status" value="1"/>
</dbReference>
<dbReference type="Gene3D" id="3.40.1360.10">
    <property type="match status" value="1"/>
</dbReference>
<accession>E4TN90</accession>
<dbReference type="SUPFAM" id="SSF57783">
    <property type="entry name" value="Zinc beta-ribbon"/>
    <property type="match status" value="1"/>
</dbReference>
<dbReference type="InterPro" id="IPR036977">
    <property type="entry name" value="DNA_primase_Znf_CHC2"/>
</dbReference>
<dbReference type="KEGG" id="mtt:Ftrac_3508"/>
<dbReference type="Proteomes" id="UP000008720">
    <property type="component" value="Chromosome"/>
</dbReference>
<dbReference type="eggNOG" id="COG0358">
    <property type="taxonomic scope" value="Bacteria"/>
</dbReference>
<protein>
    <submittedName>
        <fullName evidence="1">DNA primase</fullName>
    </submittedName>
</protein>
<dbReference type="OrthoDB" id="8536512at2"/>
<name>E4TN90_MARTH</name>
<dbReference type="AlphaFoldDB" id="E4TN90"/>
<proteinExistence type="predicted"/>
<organism evidence="1 2">
    <name type="scientific">Marivirga tractuosa (strain ATCC 23168 / DSM 4126 / NBRC 15989 / NCIMB 1408 / VKM B-1430 / H-43)</name>
    <name type="common">Microscilla tractuosa</name>
    <name type="synonym">Flexibacter tractuosus</name>
    <dbReference type="NCBI Taxonomy" id="643867"/>
    <lineage>
        <taxon>Bacteria</taxon>
        <taxon>Pseudomonadati</taxon>
        <taxon>Bacteroidota</taxon>
        <taxon>Cytophagia</taxon>
        <taxon>Cytophagales</taxon>
        <taxon>Marivirgaceae</taxon>
        <taxon>Marivirga</taxon>
    </lineage>
</organism>
<dbReference type="EMBL" id="CP002349">
    <property type="protein sequence ID" value="ADR23478.1"/>
    <property type="molecule type" value="Genomic_DNA"/>
</dbReference>
<gene>
    <name evidence="1" type="ordered locus">Ftrac_3508</name>
</gene>
<sequence length="323" mass="37453">MYFKHLTQISTKQQKNDLIIKTLSKMEKNKSLTCAEINKYSIIEYLKNKGIDPAEKLRNRFRYYSPIRNENTPSFDVSLEKNVWIDRGTGEGGTLVDLCTRLENLSVSEVVKKFNNDSFSFHQLNIAKPKIDKTSSFKILSKELLKEKRLCDYLEERAIKLPVAKRMVNEYHYSLNSRNYFGIGIDNVKGGVELRNKYFKGTLGPKAISYFKGNNNKILVFEGFIDLLSHFSYSKKEQTSSHIIILNSTNNTLAAKEQVLQLPKNMEVFLFLDRDEAGKRSGQVFQNLDRKIFDMSYIYKGYNDYNVMLMNKPNIKKSKGMSM</sequence>
<dbReference type="GO" id="GO:0006260">
    <property type="term" value="P:DNA replication"/>
    <property type="evidence" value="ECO:0007669"/>
    <property type="project" value="InterPro"/>
</dbReference>
<dbReference type="InterPro" id="IPR034154">
    <property type="entry name" value="TOPRIM_DnaG/twinkle"/>
</dbReference>